<evidence type="ECO:0000313" key="3">
    <source>
        <dbReference type="Proteomes" id="UP001458880"/>
    </source>
</evidence>
<reference evidence="2 3" key="1">
    <citation type="journal article" date="2024" name="BMC Genomics">
        <title>De novo assembly and annotation of Popillia japonica's genome with initial clues to its potential as an invasive pest.</title>
        <authorList>
            <person name="Cucini C."/>
            <person name="Boschi S."/>
            <person name="Funari R."/>
            <person name="Cardaioli E."/>
            <person name="Iannotti N."/>
            <person name="Marturano G."/>
            <person name="Paoli F."/>
            <person name="Bruttini M."/>
            <person name="Carapelli A."/>
            <person name="Frati F."/>
            <person name="Nardi F."/>
        </authorList>
    </citation>
    <scope>NUCLEOTIDE SEQUENCE [LARGE SCALE GENOMIC DNA]</scope>
    <source>
        <strain evidence="2">DMR45628</strain>
    </source>
</reference>
<dbReference type="EMBL" id="JASPKY010000714">
    <property type="protein sequence ID" value="KAK9686330.1"/>
    <property type="molecule type" value="Genomic_DNA"/>
</dbReference>
<comment type="caution">
    <text evidence="2">The sequence shown here is derived from an EMBL/GenBank/DDBJ whole genome shotgun (WGS) entry which is preliminary data.</text>
</comment>
<dbReference type="AlphaFoldDB" id="A0AAW1IAQ6"/>
<keyword evidence="3" id="KW-1185">Reference proteome</keyword>
<accession>A0AAW1IAQ6</accession>
<dbReference type="Proteomes" id="UP001458880">
    <property type="component" value="Unassembled WGS sequence"/>
</dbReference>
<sequence>MTQKKNENVYRVVKMYYCRSKSTERVYLTCDLNIVKLWRMYNNDVDDDCKVKQSYFRNYFCKNYNIGFGSPQSDVCSTCLQFKEKTKTVTEKSIKQKLILDNELCKARAKSFYDLLREESPEVLVFAFDGNWLLCNAPKHVTQVEIIFPMVGHSYIRPDRVFGNIEKVVRKTSTMTNPDGYISIIKEHATVLKMGEDYKVRDWRTETHNVIRSPASWHFKFQPTETFILTKGTGGGILVRGEPFYRSDVGAGKGIGKKRKHLKLMMRKELQLGVSLKLEKIKSISSFLASPYGSDWKKDESLCYFTTLFHNNNNKHHSEAPADKEDADPIEDNV</sequence>
<name>A0AAW1IAQ6_POPJA</name>
<gene>
    <name evidence="2" type="ORF">QE152_g37274</name>
</gene>
<evidence type="ECO:0000313" key="2">
    <source>
        <dbReference type="EMBL" id="KAK9686330.1"/>
    </source>
</evidence>
<organism evidence="2 3">
    <name type="scientific">Popillia japonica</name>
    <name type="common">Japanese beetle</name>
    <dbReference type="NCBI Taxonomy" id="7064"/>
    <lineage>
        <taxon>Eukaryota</taxon>
        <taxon>Metazoa</taxon>
        <taxon>Ecdysozoa</taxon>
        <taxon>Arthropoda</taxon>
        <taxon>Hexapoda</taxon>
        <taxon>Insecta</taxon>
        <taxon>Pterygota</taxon>
        <taxon>Neoptera</taxon>
        <taxon>Endopterygota</taxon>
        <taxon>Coleoptera</taxon>
        <taxon>Polyphaga</taxon>
        <taxon>Scarabaeiformia</taxon>
        <taxon>Scarabaeidae</taxon>
        <taxon>Rutelinae</taxon>
        <taxon>Popillia</taxon>
    </lineage>
</organism>
<proteinExistence type="predicted"/>
<feature type="compositionally biased region" description="Acidic residues" evidence="1">
    <location>
        <begin position="325"/>
        <end position="334"/>
    </location>
</feature>
<protein>
    <submittedName>
        <fullName evidence="2">Uncharacterized protein</fullName>
    </submittedName>
</protein>
<evidence type="ECO:0000256" key="1">
    <source>
        <dbReference type="SAM" id="MobiDB-lite"/>
    </source>
</evidence>
<feature type="region of interest" description="Disordered" evidence="1">
    <location>
        <begin position="315"/>
        <end position="334"/>
    </location>
</feature>